<proteinExistence type="predicted"/>
<dbReference type="InterPro" id="IPR027417">
    <property type="entry name" value="P-loop_NTPase"/>
</dbReference>
<dbReference type="Gene3D" id="3.40.50.300">
    <property type="entry name" value="P-loop containing nucleotide triphosphate hydrolases"/>
    <property type="match status" value="1"/>
</dbReference>
<protein>
    <submittedName>
        <fullName evidence="9">GTP-binding protein 6</fullName>
    </submittedName>
</protein>
<evidence type="ECO:0000256" key="4">
    <source>
        <dbReference type="ARBA" id="ARBA00023134"/>
    </source>
</evidence>
<evidence type="ECO:0000313" key="8">
    <source>
        <dbReference type="Proteomes" id="UP001652624"/>
    </source>
</evidence>
<dbReference type="GeneID" id="103126207"/>
<evidence type="ECO:0000256" key="6">
    <source>
        <dbReference type="SAM" id="MobiDB-lite"/>
    </source>
</evidence>
<dbReference type="Pfam" id="PF16360">
    <property type="entry name" value="GTP-bdg_M"/>
    <property type="match status" value="1"/>
</dbReference>
<feature type="domain" description="Hflx-type G" evidence="7">
    <location>
        <begin position="313"/>
        <end position="477"/>
    </location>
</feature>
<dbReference type="InterPro" id="IPR006073">
    <property type="entry name" value="GTP-bd"/>
</dbReference>
<keyword evidence="4" id="KW-0342">GTP-binding</keyword>
<gene>
    <name evidence="9" type="primary">GTPBP6</name>
</gene>
<dbReference type="Pfam" id="PF01926">
    <property type="entry name" value="MMR_HSR1"/>
    <property type="match status" value="1"/>
</dbReference>
<dbReference type="InterPro" id="IPR032305">
    <property type="entry name" value="GTP-bd_M"/>
</dbReference>
<dbReference type="CDD" id="cd01878">
    <property type="entry name" value="HflX"/>
    <property type="match status" value="1"/>
</dbReference>
<evidence type="ECO:0000259" key="7">
    <source>
        <dbReference type="PROSITE" id="PS51705"/>
    </source>
</evidence>
<dbReference type="RefSeq" id="XP_060030033.1">
    <property type="nucleotide sequence ID" value="XM_060174050.1"/>
</dbReference>
<feature type="region of interest" description="Disordered" evidence="6">
    <location>
        <begin position="71"/>
        <end position="98"/>
    </location>
</feature>
<evidence type="ECO:0000256" key="3">
    <source>
        <dbReference type="ARBA" id="ARBA00022842"/>
    </source>
</evidence>
<organism evidence="8 9">
    <name type="scientific">Erinaceus europaeus</name>
    <name type="common">Western European hedgehog</name>
    <dbReference type="NCBI Taxonomy" id="9365"/>
    <lineage>
        <taxon>Eukaryota</taxon>
        <taxon>Metazoa</taxon>
        <taxon>Chordata</taxon>
        <taxon>Craniata</taxon>
        <taxon>Vertebrata</taxon>
        <taxon>Euteleostomi</taxon>
        <taxon>Mammalia</taxon>
        <taxon>Eutheria</taxon>
        <taxon>Laurasiatheria</taxon>
        <taxon>Eulipotyphla</taxon>
        <taxon>Erinaceidae</taxon>
        <taxon>Erinaceinae</taxon>
        <taxon>Erinaceus</taxon>
    </lineage>
</organism>
<dbReference type="InterPro" id="IPR016496">
    <property type="entry name" value="GTPase_HflX"/>
</dbReference>
<keyword evidence="8" id="KW-1185">Reference proteome</keyword>
<accession>A0ABM3W0C4</accession>
<evidence type="ECO:0000256" key="1">
    <source>
        <dbReference type="ARBA" id="ARBA00022723"/>
    </source>
</evidence>
<dbReference type="Gene3D" id="3.40.50.11060">
    <property type="entry name" value="GTPase HflX, N-terminal domain"/>
    <property type="match status" value="1"/>
</dbReference>
<dbReference type="Proteomes" id="UP001652624">
    <property type="component" value="Chromosome 15"/>
</dbReference>
<dbReference type="Pfam" id="PF13167">
    <property type="entry name" value="GTP-bdg_N"/>
    <property type="match status" value="1"/>
</dbReference>
<feature type="region of interest" description="Disordered" evidence="6">
    <location>
        <begin position="1"/>
        <end position="25"/>
    </location>
</feature>
<sequence length="534" mass="59135">MRMWRQKRRARDAARPRRSLRRARRTGAGAMWPLRAAVRRGLWLFPQLHGPLVPRAAAPLTSRLGRVLATLGRRGLGGPGGHGDGRQDREGEEEALEEQELLRKDPLLPSGAHRVFLVHPDFQRGPTKQPPARAEWQVAEAEALVRTLDGWSVVETAVVPVRTPGKKLIFGKGALEQLTAKIRGCMGATAVFLNVERLATPTQKELEATWGVQVLDRFTLVLHIFRCNARTREARLQVALAELPLLRSNLRSDVSRLGGRGGSSRCIMGSGESFLQLQQRLLREKEGKIQKALERLRRKRQLLGRERQRREFPVVSLVGYTNSGKTTLVRALTGDSALRPRDQLFATLDVTAHAGVLPSRLMVLYMDTIGFLSQLPHSLIQSFSATLQDVAQSDVIVHVRDVSHPDTELQKASVLSTLCDLCLPSPLLASVLEVHNKVDLVPGYCPVDPRAVAVSALLEHGLEDLKARLEDAVLTATGRRVLTLRVQLQGPQLSWLHTEATVQEVDVHPEAAVADVKVIITNSAYGKFRKLFPA</sequence>
<keyword evidence="2" id="KW-0547">Nucleotide-binding</keyword>
<dbReference type="PANTHER" id="PTHR10229:SF0">
    <property type="entry name" value="GTP-BINDING PROTEIN 6-RELATED"/>
    <property type="match status" value="1"/>
</dbReference>
<reference evidence="9" key="1">
    <citation type="submission" date="2025-08" db="UniProtKB">
        <authorList>
            <consortium name="RefSeq"/>
        </authorList>
    </citation>
    <scope>IDENTIFICATION</scope>
</reference>
<dbReference type="SUPFAM" id="SSF52540">
    <property type="entry name" value="P-loop containing nucleoside triphosphate hydrolases"/>
    <property type="match status" value="1"/>
</dbReference>
<dbReference type="NCBIfam" id="TIGR03156">
    <property type="entry name" value="GTP_HflX"/>
    <property type="match status" value="1"/>
</dbReference>
<keyword evidence="1" id="KW-0479">Metal-binding</keyword>
<evidence type="ECO:0000256" key="2">
    <source>
        <dbReference type="ARBA" id="ARBA00022741"/>
    </source>
</evidence>
<dbReference type="InterPro" id="IPR030394">
    <property type="entry name" value="G_HFLX_dom"/>
</dbReference>
<dbReference type="InterPro" id="IPR025121">
    <property type="entry name" value="GTPase_HflX_N"/>
</dbReference>
<evidence type="ECO:0000256" key="5">
    <source>
        <dbReference type="SAM" id="Coils"/>
    </source>
</evidence>
<dbReference type="InterPro" id="IPR042108">
    <property type="entry name" value="GTPase_HflX_N_sf"/>
</dbReference>
<keyword evidence="5" id="KW-0175">Coiled coil</keyword>
<name>A0ABM3W0C4_ERIEU</name>
<keyword evidence="3" id="KW-0460">Magnesium</keyword>
<evidence type="ECO:0000313" key="9">
    <source>
        <dbReference type="RefSeq" id="XP_060030033.1"/>
    </source>
</evidence>
<feature type="coiled-coil region" evidence="5">
    <location>
        <begin position="275"/>
        <end position="309"/>
    </location>
</feature>
<dbReference type="PANTHER" id="PTHR10229">
    <property type="entry name" value="GTP-BINDING PROTEIN HFLX"/>
    <property type="match status" value="1"/>
</dbReference>
<dbReference type="PROSITE" id="PS51705">
    <property type="entry name" value="G_HFLX"/>
    <property type="match status" value="1"/>
</dbReference>